<evidence type="ECO:0000313" key="2">
    <source>
        <dbReference type="EMBL" id="MFC6766800.1"/>
    </source>
</evidence>
<keyword evidence="3" id="KW-1185">Reference proteome</keyword>
<proteinExistence type="predicted"/>
<name>A0ABD5SNC4_9EURY</name>
<reference evidence="2 3" key="1">
    <citation type="journal article" date="2019" name="Int. J. Syst. Evol. Microbiol.">
        <title>The Global Catalogue of Microorganisms (GCM) 10K type strain sequencing project: providing services to taxonomists for standard genome sequencing and annotation.</title>
        <authorList>
            <consortium name="The Broad Institute Genomics Platform"/>
            <consortium name="The Broad Institute Genome Sequencing Center for Infectious Disease"/>
            <person name="Wu L."/>
            <person name="Ma J."/>
        </authorList>
    </citation>
    <scope>NUCLEOTIDE SEQUENCE [LARGE SCALE GENOMIC DNA]</scope>
    <source>
        <strain evidence="2 3">LMG 29247</strain>
    </source>
</reference>
<dbReference type="InterPro" id="IPR047650">
    <property type="entry name" value="Transpos_IS110"/>
</dbReference>
<feature type="domain" description="Transposase IS116/IS110/IS902 C-terminal" evidence="1">
    <location>
        <begin position="28"/>
        <end position="94"/>
    </location>
</feature>
<gene>
    <name evidence="2" type="ORF">ACFQE6_17955</name>
</gene>
<dbReference type="PANTHER" id="PTHR33055:SF13">
    <property type="entry name" value="TRANSPOSASE"/>
    <property type="match status" value="1"/>
</dbReference>
<accession>A0ABD5SNC4</accession>
<evidence type="ECO:0000313" key="3">
    <source>
        <dbReference type="Proteomes" id="UP001596383"/>
    </source>
</evidence>
<dbReference type="RefSeq" id="WP_337959475.1">
    <property type="nucleotide sequence ID" value="NZ_JBHSWV010000297.1"/>
</dbReference>
<organism evidence="2 3">
    <name type="scientific">Natrinema soli</name>
    <dbReference type="NCBI Taxonomy" id="1930624"/>
    <lineage>
        <taxon>Archaea</taxon>
        <taxon>Methanobacteriati</taxon>
        <taxon>Methanobacteriota</taxon>
        <taxon>Stenosarchaea group</taxon>
        <taxon>Halobacteria</taxon>
        <taxon>Halobacteriales</taxon>
        <taxon>Natrialbaceae</taxon>
        <taxon>Natrinema</taxon>
    </lineage>
</organism>
<dbReference type="Proteomes" id="UP001596383">
    <property type="component" value="Unassembled WGS sequence"/>
</dbReference>
<sequence>MLKIYENNWFIEKNLRLNLRTYLLFYHSEVGEVDRFDRHEEQVSYAGLDPVVHQSGDTEVHGSISKEGSASLRLALVQAAYRAIRYDDYLRDFYTRLKQRKNK</sequence>
<dbReference type="Pfam" id="PF02371">
    <property type="entry name" value="Transposase_20"/>
    <property type="match status" value="1"/>
</dbReference>
<dbReference type="InterPro" id="IPR003346">
    <property type="entry name" value="Transposase_20"/>
</dbReference>
<evidence type="ECO:0000259" key="1">
    <source>
        <dbReference type="Pfam" id="PF02371"/>
    </source>
</evidence>
<protein>
    <submittedName>
        <fullName evidence="2">Transposase</fullName>
    </submittedName>
</protein>
<dbReference type="PANTHER" id="PTHR33055">
    <property type="entry name" value="TRANSPOSASE FOR INSERTION SEQUENCE ELEMENT IS1111A"/>
    <property type="match status" value="1"/>
</dbReference>
<dbReference type="AlphaFoldDB" id="A0ABD5SNC4"/>
<comment type="caution">
    <text evidence="2">The sequence shown here is derived from an EMBL/GenBank/DDBJ whole genome shotgun (WGS) entry which is preliminary data.</text>
</comment>
<dbReference type="EMBL" id="JBHSWV010000297">
    <property type="protein sequence ID" value="MFC6766800.1"/>
    <property type="molecule type" value="Genomic_DNA"/>
</dbReference>